<evidence type="ECO:0000256" key="9">
    <source>
        <dbReference type="ARBA" id="ARBA00022840"/>
    </source>
</evidence>
<comment type="catalytic activity">
    <reaction evidence="1 10">
        <text>a 1,2-diacyl-sn-glycerol + ATP = a 1,2-diacyl-sn-glycero-3-phosphate + ADP + H(+)</text>
        <dbReference type="Rhea" id="RHEA:10272"/>
        <dbReference type="ChEBI" id="CHEBI:15378"/>
        <dbReference type="ChEBI" id="CHEBI:17815"/>
        <dbReference type="ChEBI" id="CHEBI:30616"/>
        <dbReference type="ChEBI" id="CHEBI:58608"/>
        <dbReference type="ChEBI" id="CHEBI:456216"/>
        <dbReference type="EC" id="2.7.1.107"/>
    </reaction>
</comment>
<evidence type="ECO:0000256" key="6">
    <source>
        <dbReference type="ARBA" id="ARBA00022741"/>
    </source>
</evidence>
<feature type="domain" description="DAGKc" evidence="13">
    <location>
        <begin position="196"/>
        <end position="331"/>
    </location>
</feature>
<keyword evidence="4" id="KW-0479">Metal-binding</keyword>
<keyword evidence="11" id="KW-0812">Transmembrane</keyword>
<dbReference type="Pfam" id="PF00781">
    <property type="entry name" value="DAGK_cat"/>
    <property type="match status" value="1"/>
</dbReference>
<dbReference type="InterPro" id="IPR017438">
    <property type="entry name" value="ATP-NAD_kinase_N"/>
</dbReference>
<dbReference type="Pfam" id="PF00609">
    <property type="entry name" value="DAGK_acc"/>
    <property type="match status" value="1"/>
</dbReference>
<dbReference type="GO" id="GO:0016020">
    <property type="term" value="C:membrane"/>
    <property type="evidence" value="ECO:0007669"/>
    <property type="project" value="TreeGrafter"/>
</dbReference>
<comment type="caution">
    <text evidence="14">The sequence shown here is derived from an EMBL/GenBank/DDBJ whole genome shotgun (WGS) entry which is preliminary data.</text>
</comment>
<evidence type="ECO:0000259" key="13">
    <source>
        <dbReference type="PROSITE" id="PS50146"/>
    </source>
</evidence>
<dbReference type="SUPFAM" id="SSF57889">
    <property type="entry name" value="Cysteine-rich domain"/>
    <property type="match status" value="1"/>
</dbReference>
<comment type="similarity">
    <text evidence="2 10">Belongs to the eukaryotic diacylglycerol kinase family.</text>
</comment>
<dbReference type="OrthoDB" id="242257at2759"/>
<dbReference type="InterPro" id="IPR046349">
    <property type="entry name" value="C1-like_sf"/>
</dbReference>
<dbReference type="Proteomes" id="UP000218231">
    <property type="component" value="Unassembled WGS sequence"/>
</dbReference>
<dbReference type="SMART" id="SM00046">
    <property type="entry name" value="DAGKc"/>
    <property type="match status" value="1"/>
</dbReference>
<dbReference type="InterPro" id="IPR000756">
    <property type="entry name" value="Diacylglycerol_kin_accessory"/>
</dbReference>
<evidence type="ECO:0000256" key="5">
    <source>
        <dbReference type="ARBA" id="ARBA00022737"/>
    </source>
</evidence>
<keyword evidence="8" id="KW-0862">Zinc</keyword>
<evidence type="ECO:0000256" key="1">
    <source>
        <dbReference type="ARBA" id="ARBA00001383"/>
    </source>
</evidence>
<keyword evidence="5" id="KW-0677">Repeat</keyword>
<keyword evidence="11" id="KW-1133">Transmembrane helix</keyword>
<dbReference type="GO" id="GO:0046872">
    <property type="term" value="F:metal ion binding"/>
    <property type="evidence" value="ECO:0007669"/>
    <property type="project" value="UniProtKB-KW"/>
</dbReference>
<dbReference type="GO" id="GO:0007200">
    <property type="term" value="P:phospholipase C-activating G protein-coupled receptor signaling pathway"/>
    <property type="evidence" value="ECO:0007669"/>
    <property type="project" value="InterPro"/>
</dbReference>
<dbReference type="SUPFAM" id="SSF111331">
    <property type="entry name" value="NAD kinase/diacylglycerol kinase-like"/>
    <property type="match status" value="1"/>
</dbReference>
<evidence type="ECO:0000256" key="10">
    <source>
        <dbReference type="RuleBase" id="RU361128"/>
    </source>
</evidence>
<dbReference type="PROSITE" id="PS50146">
    <property type="entry name" value="DAGK"/>
    <property type="match status" value="1"/>
</dbReference>
<keyword evidence="7 10" id="KW-0418">Kinase</keyword>
<dbReference type="Gene3D" id="3.40.50.10330">
    <property type="entry name" value="Probable inorganic polyphosphate/atp-NAD kinase, domain 1"/>
    <property type="match status" value="1"/>
</dbReference>
<dbReference type="SMART" id="SM00109">
    <property type="entry name" value="C1"/>
    <property type="match status" value="2"/>
</dbReference>
<feature type="domain" description="Phorbol-ester/DAG-type" evidence="12">
    <location>
        <begin position="106"/>
        <end position="156"/>
    </location>
</feature>
<proteinExistence type="inferred from homology"/>
<dbReference type="InterPro" id="IPR016064">
    <property type="entry name" value="NAD/diacylglycerol_kinase_sf"/>
</dbReference>
<keyword evidence="6 10" id="KW-0547">Nucleotide-binding</keyword>
<dbReference type="InterPro" id="IPR037607">
    <property type="entry name" value="DGK"/>
</dbReference>
<dbReference type="GO" id="GO:0004143">
    <property type="term" value="F:ATP-dependent diacylglycerol kinase activity"/>
    <property type="evidence" value="ECO:0007669"/>
    <property type="project" value="UniProtKB-EC"/>
</dbReference>
<reference evidence="14 15" key="1">
    <citation type="journal article" date="2017" name="Curr. Biol.">
        <title>Genome architecture and evolution of a unichromosomal asexual nematode.</title>
        <authorList>
            <person name="Fradin H."/>
            <person name="Zegar C."/>
            <person name="Gutwein M."/>
            <person name="Lucas J."/>
            <person name="Kovtun M."/>
            <person name="Corcoran D."/>
            <person name="Baugh L.R."/>
            <person name="Kiontke K."/>
            <person name="Gunsalus K."/>
            <person name="Fitch D.H."/>
            <person name="Piano F."/>
        </authorList>
    </citation>
    <scope>NUCLEOTIDE SEQUENCE [LARGE SCALE GENOMIC DNA]</scope>
    <source>
        <strain evidence="14">PF1309</strain>
    </source>
</reference>
<dbReference type="Pfam" id="PF00130">
    <property type="entry name" value="C1_1"/>
    <property type="match status" value="1"/>
</dbReference>
<evidence type="ECO:0000256" key="11">
    <source>
        <dbReference type="SAM" id="Phobius"/>
    </source>
</evidence>
<accession>A0A2A2JIH2</accession>
<keyword evidence="3 10" id="KW-0808">Transferase</keyword>
<dbReference type="SMART" id="SM00045">
    <property type="entry name" value="DAGKa"/>
    <property type="match status" value="1"/>
</dbReference>
<dbReference type="AlphaFoldDB" id="A0A2A2JIH2"/>
<evidence type="ECO:0000256" key="3">
    <source>
        <dbReference type="ARBA" id="ARBA00022679"/>
    </source>
</evidence>
<feature type="transmembrane region" description="Helical" evidence="11">
    <location>
        <begin position="6"/>
        <end position="24"/>
    </location>
</feature>
<dbReference type="EC" id="2.7.1.107" evidence="10"/>
<dbReference type="STRING" id="2018661.A0A2A2JIH2"/>
<keyword evidence="9 10" id="KW-0067">ATP-binding</keyword>
<evidence type="ECO:0000313" key="14">
    <source>
        <dbReference type="EMBL" id="PAV61401.1"/>
    </source>
</evidence>
<evidence type="ECO:0000256" key="4">
    <source>
        <dbReference type="ARBA" id="ARBA00022723"/>
    </source>
</evidence>
<gene>
    <name evidence="14" type="ORF">WR25_05141</name>
</gene>
<evidence type="ECO:0000313" key="15">
    <source>
        <dbReference type="Proteomes" id="UP000218231"/>
    </source>
</evidence>
<keyword evidence="11" id="KW-0472">Membrane</keyword>
<dbReference type="PANTHER" id="PTHR11255:SF118">
    <property type="entry name" value="DIACYLGLYCEROL KINASE EPSILON"/>
    <property type="match status" value="1"/>
</dbReference>
<dbReference type="EMBL" id="LIAE01010414">
    <property type="protein sequence ID" value="PAV61401.1"/>
    <property type="molecule type" value="Genomic_DNA"/>
</dbReference>
<sequence length="547" mass="61480">MDLYEEILTSILFIAGLSLVILLFRKLLEIGKRKAVNKFPSSGHYWSPIDASDRRYYCLGCKKRILEGYECDYCLLKVCGLRCIRNISNKIYCKVFCEGSEYGPMKHHWIPGNIDSDQFCCVCDELCGDNDLEDFRCSWCIRVVHTKCRPSFPEECDLGELAQSVIPPYCVLSRKPGNRNQRMAVVESITSPEKSEHWCPLMIIVNSKSGSGAGKGLLRSFRAHPHPVQIVDVQKVNLRACLKWIEDHPEINVRILIAGGDGTICSTLDVVDSLGHKGPVAVLPLGTGNDLSRVLGWGKQCGSDINIIQLLADIQNAQVVNVDRWRIRIEPTGGRRTLPMKTVSMTNYISVGVDAVVTLGMQSTRDSMPKALSSRILNKLLFVTFGTKDVFKRECKGLNEFIDLYIDGKYDFCNFSYFGSFYLKFRLVDLPAIEGLVFLNIQCWGAGVKPWEGAQKEMPQQLDDKKFEVFAVTSSFHIAQLQVGLSQPIHVGQASEAKVVIKNRSLPMQSDGEAWMQNPATITVSHKCQTQMLKKNEHPFKGCLKFF</sequence>
<organism evidence="14 15">
    <name type="scientific">Diploscapter pachys</name>
    <dbReference type="NCBI Taxonomy" id="2018661"/>
    <lineage>
        <taxon>Eukaryota</taxon>
        <taxon>Metazoa</taxon>
        <taxon>Ecdysozoa</taxon>
        <taxon>Nematoda</taxon>
        <taxon>Chromadorea</taxon>
        <taxon>Rhabditida</taxon>
        <taxon>Rhabditina</taxon>
        <taxon>Rhabditomorpha</taxon>
        <taxon>Rhabditoidea</taxon>
        <taxon>Rhabditidae</taxon>
        <taxon>Diploscapter</taxon>
    </lineage>
</organism>
<name>A0A2A2JIH2_9BILA</name>
<keyword evidence="15" id="KW-1185">Reference proteome</keyword>
<dbReference type="Gene3D" id="2.60.200.40">
    <property type="match status" value="1"/>
</dbReference>
<evidence type="ECO:0000256" key="8">
    <source>
        <dbReference type="ARBA" id="ARBA00022833"/>
    </source>
</evidence>
<evidence type="ECO:0000256" key="2">
    <source>
        <dbReference type="ARBA" id="ARBA00009280"/>
    </source>
</evidence>
<evidence type="ECO:0000259" key="12">
    <source>
        <dbReference type="PROSITE" id="PS50081"/>
    </source>
</evidence>
<dbReference type="InterPro" id="IPR001206">
    <property type="entry name" value="Diacylglycerol_kinase_cat_dom"/>
</dbReference>
<dbReference type="PROSITE" id="PS00479">
    <property type="entry name" value="ZF_DAG_PE_1"/>
    <property type="match status" value="1"/>
</dbReference>
<dbReference type="InterPro" id="IPR002219">
    <property type="entry name" value="PKC_DAG/PE"/>
</dbReference>
<dbReference type="PROSITE" id="PS50081">
    <property type="entry name" value="ZF_DAG_PE_2"/>
    <property type="match status" value="1"/>
</dbReference>
<dbReference type="Gene3D" id="3.30.60.20">
    <property type="match status" value="1"/>
</dbReference>
<protein>
    <recommendedName>
        <fullName evidence="10">Diacylglycerol kinase</fullName>
        <shortName evidence="10">DAG kinase</shortName>
        <ecNumber evidence="10">2.7.1.107</ecNumber>
    </recommendedName>
</protein>
<dbReference type="GO" id="GO:0005524">
    <property type="term" value="F:ATP binding"/>
    <property type="evidence" value="ECO:0007669"/>
    <property type="project" value="UniProtKB-KW"/>
</dbReference>
<dbReference type="PANTHER" id="PTHR11255">
    <property type="entry name" value="DIACYLGLYCEROL KINASE"/>
    <property type="match status" value="1"/>
</dbReference>
<evidence type="ECO:0000256" key="7">
    <source>
        <dbReference type="ARBA" id="ARBA00022777"/>
    </source>
</evidence>